<keyword evidence="2" id="KW-1185">Reference proteome</keyword>
<reference evidence="1" key="1">
    <citation type="submission" date="2024-09" db="EMBL/GenBank/DDBJ databases">
        <title>Black Yeasts Isolated from many extreme environments.</title>
        <authorList>
            <person name="Coleine C."/>
            <person name="Stajich J.E."/>
            <person name="Selbmann L."/>
        </authorList>
    </citation>
    <scope>NUCLEOTIDE SEQUENCE</scope>
    <source>
        <strain evidence="1">CCFEE 5737</strain>
    </source>
</reference>
<organism evidence="1 2">
    <name type="scientific">Coniosporium uncinatum</name>
    <dbReference type="NCBI Taxonomy" id="93489"/>
    <lineage>
        <taxon>Eukaryota</taxon>
        <taxon>Fungi</taxon>
        <taxon>Dikarya</taxon>
        <taxon>Ascomycota</taxon>
        <taxon>Pezizomycotina</taxon>
        <taxon>Dothideomycetes</taxon>
        <taxon>Dothideomycetes incertae sedis</taxon>
        <taxon>Coniosporium</taxon>
    </lineage>
</organism>
<protein>
    <submittedName>
        <fullName evidence="1">Uncharacterized protein</fullName>
    </submittedName>
</protein>
<dbReference type="Proteomes" id="UP001186974">
    <property type="component" value="Unassembled WGS sequence"/>
</dbReference>
<sequence length="459" mass="50937">MSCIKKQYTLLHRKVKSRAAMGCGVHVASGQSARRPELLGLWWCNKQADKRNLFIRDSYLLFILAYHKSLNMTNASRYPCWSQLAVGIAIKKFSCQSYQHDLDLPADGFAGGERMGGGAQVGRIEGEVAWPKHCTGKPLTTQEPAMSVNYGGTVNFREGLTDAVLHEYLKASQVWHALCMESAKTPAKTPVKHTRQESFGLADRPLTKRLAGEGKSLLYQLPARLLGSGITVLIVPLVTLKQDAIRKCKQLGVECTAWSTEELPGTGCPLLLVSLDQAVLAPFLTYLNQLDVLGELAKIVMDEKPSCFALLTATLSPRMEDVFEKALLLQRPLYVRSLTMRAELEYHVVKLPPSSSDAGTFEPSVAAHIRATPKQSWFTQEGDRTRVLVYVRSQADVLAPELGCSRHYSDSGTEEEKVAVLTRWFEGEFQVLVAMSALAGIDYPHVRLRDPLFSELRVM</sequence>
<name>A0ACC3DCP4_9PEZI</name>
<evidence type="ECO:0000313" key="1">
    <source>
        <dbReference type="EMBL" id="KAK3065236.1"/>
    </source>
</evidence>
<evidence type="ECO:0000313" key="2">
    <source>
        <dbReference type="Proteomes" id="UP001186974"/>
    </source>
</evidence>
<accession>A0ACC3DCP4</accession>
<comment type="caution">
    <text evidence="1">The sequence shown here is derived from an EMBL/GenBank/DDBJ whole genome shotgun (WGS) entry which is preliminary data.</text>
</comment>
<gene>
    <name evidence="1" type="ORF">LTS18_005273</name>
</gene>
<dbReference type="EMBL" id="JAWDJW010006346">
    <property type="protein sequence ID" value="KAK3065236.1"/>
    <property type="molecule type" value="Genomic_DNA"/>
</dbReference>
<proteinExistence type="predicted"/>